<evidence type="ECO:0000313" key="3">
    <source>
        <dbReference type="Proteomes" id="UP000002051"/>
    </source>
</evidence>
<dbReference type="Proteomes" id="UP000002051">
    <property type="component" value="Chromosome 6"/>
</dbReference>
<dbReference type="EnsemblPlants" id="KEH25869">
    <property type="protein sequence ID" value="KEH25869"/>
    <property type="gene ID" value="MTR_6g036593"/>
</dbReference>
<evidence type="ECO:0000313" key="1">
    <source>
        <dbReference type="EMBL" id="KEH25869.1"/>
    </source>
</evidence>
<evidence type="ECO:0000313" key="2">
    <source>
        <dbReference type="EnsemblPlants" id="KEH25869"/>
    </source>
</evidence>
<reference evidence="1 3" key="2">
    <citation type="journal article" date="2014" name="BMC Genomics">
        <title>An improved genome release (version Mt4.0) for the model legume Medicago truncatula.</title>
        <authorList>
            <person name="Tang H."/>
            <person name="Krishnakumar V."/>
            <person name="Bidwell S."/>
            <person name="Rosen B."/>
            <person name="Chan A."/>
            <person name="Zhou S."/>
            <person name="Gentzbittel L."/>
            <person name="Childs K.L."/>
            <person name="Yandell M."/>
            <person name="Gundlach H."/>
            <person name="Mayer K.F."/>
            <person name="Schwartz D.C."/>
            <person name="Town C.D."/>
        </authorList>
    </citation>
    <scope>GENOME REANNOTATION</scope>
    <source>
        <strain evidence="1">A17</strain>
        <strain evidence="2 3">cv. Jemalong A17</strain>
    </source>
</reference>
<proteinExistence type="predicted"/>
<name>A0A072U814_MEDTR</name>
<protein>
    <submittedName>
        <fullName evidence="1 2">Uncharacterized protein</fullName>
    </submittedName>
</protein>
<reference evidence="2" key="3">
    <citation type="submission" date="2015-04" db="UniProtKB">
        <authorList>
            <consortium name="EnsemblPlants"/>
        </authorList>
    </citation>
    <scope>IDENTIFICATION</scope>
    <source>
        <strain evidence="2">cv. Jemalong A17</strain>
    </source>
</reference>
<sequence length="72" mass="8216">MGINYQKQSQTHRKVAICIEDKNITTKAKENTQSLSLYRSELEQKPSDLIAEYKSSATYDNGVIHSLRARSQ</sequence>
<dbReference type="HOGENOM" id="CLU_2726016_0_0_1"/>
<gene>
    <name evidence="1" type="ordered locus">MTR_6g036593</name>
</gene>
<reference evidence="1 3" key="1">
    <citation type="journal article" date="2011" name="Nature">
        <title>The Medicago genome provides insight into the evolution of rhizobial symbioses.</title>
        <authorList>
            <person name="Young N.D."/>
            <person name="Debelle F."/>
            <person name="Oldroyd G.E."/>
            <person name="Geurts R."/>
            <person name="Cannon S.B."/>
            <person name="Udvardi M.K."/>
            <person name="Benedito V.A."/>
            <person name="Mayer K.F."/>
            <person name="Gouzy J."/>
            <person name="Schoof H."/>
            <person name="Van de Peer Y."/>
            <person name="Proost S."/>
            <person name="Cook D.R."/>
            <person name="Meyers B.C."/>
            <person name="Spannagl M."/>
            <person name="Cheung F."/>
            <person name="De Mita S."/>
            <person name="Krishnakumar V."/>
            <person name="Gundlach H."/>
            <person name="Zhou S."/>
            <person name="Mudge J."/>
            <person name="Bharti A.K."/>
            <person name="Murray J.D."/>
            <person name="Naoumkina M.A."/>
            <person name="Rosen B."/>
            <person name="Silverstein K.A."/>
            <person name="Tang H."/>
            <person name="Rombauts S."/>
            <person name="Zhao P.X."/>
            <person name="Zhou P."/>
            <person name="Barbe V."/>
            <person name="Bardou P."/>
            <person name="Bechner M."/>
            <person name="Bellec A."/>
            <person name="Berger A."/>
            <person name="Berges H."/>
            <person name="Bidwell S."/>
            <person name="Bisseling T."/>
            <person name="Choisne N."/>
            <person name="Couloux A."/>
            <person name="Denny R."/>
            <person name="Deshpande S."/>
            <person name="Dai X."/>
            <person name="Doyle J.J."/>
            <person name="Dudez A.M."/>
            <person name="Farmer A.D."/>
            <person name="Fouteau S."/>
            <person name="Franken C."/>
            <person name="Gibelin C."/>
            <person name="Gish J."/>
            <person name="Goldstein S."/>
            <person name="Gonzalez A.J."/>
            <person name="Green P.J."/>
            <person name="Hallab A."/>
            <person name="Hartog M."/>
            <person name="Hua A."/>
            <person name="Humphray S.J."/>
            <person name="Jeong D.H."/>
            <person name="Jing Y."/>
            <person name="Jocker A."/>
            <person name="Kenton S.M."/>
            <person name="Kim D.J."/>
            <person name="Klee K."/>
            <person name="Lai H."/>
            <person name="Lang C."/>
            <person name="Lin S."/>
            <person name="Macmil S.L."/>
            <person name="Magdelenat G."/>
            <person name="Matthews L."/>
            <person name="McCorrison J."/>
            <person name="Monaghan E.L."/>
            <person name="Mun J.H."/>
            <person name="Najar F.Z."/>
            <person name="Nicholson C."/>
            <person name="Noirot C."/>
            <person name="O'Bleness M."/>
            <person name="Paule C.R."/>
            <person name="Poulain J."/>
            <person name="Prion F."/>
            <person name="Qin B."/>
            <person name="Qu C."/>
            <person name="Retzel E.F."/>
            <person name="Riddle C."/>
            <person name="Sallet E."/>
            <person name="Samain S."/>
            <person name="Samson N."/>
            <person name="Sanders I."/>
            <person name="Saurat O."/>
            <person name="Scarpelli C."/>
            <person name="Schiex T."/>
            <person name="Segurens B."/>
            <person name="Severin A.J."/>
            <person name="Sherrier D.J."/>
            <person name="Shi R."/>
            <person name="Sims S."/>
            <person name="Singer S.R."/>
            <person name="Sinharoy S."/>
            <person name="Sterck L."/>
            <person name="Viollet A."/>
            <person name="Wang B.B."/>
            <person name="Wang K."/>
            <person name="Wang M."/>
            <person name="Wang X."/>
            <person name="Warfsmann J."/>
            <person name="Weissenbach J."/>
            <person name="White D.D."/>
            <person name="White J.D."/>
            <person name="Wiley G.B."/>
            <person name="Wincker P."/>
            <person name="Xing Y."/>
            <person name="Yang L."/>
            <person name="Yao Z."/>
            <person name="Ying F."/>
            <person name="Zhai J."/>
            <person name="Zhou L."/>
            <person name="Zuber A."/>
            <person name="Denarie J."/>
            <person name="Dixon R.A."/>
            <person name="May G.D."/>
            <person name="Schwartz D.C."/>
            <person name="Rogers J."/>
            <person name="Quetier F."/>
            <person name="Town C.D."/>
            <person name="Roe B.A."/>
        </authorList>
    </citation>
    <scope>NUCLEOTIDE SEQUENCE [LARGE SCALE GENOMIC DNA]</scope>
    <source>
        <strain evidence="1">A17</strain>
        <strain evidence="2 3">cv. Jemalong A17</strain>
    </source>
</reference>
<accession>A0A072U814</accession>
<keyword evidence="3" id="KW-1185">Reference proteome</keyword>
<dbReference type="EMBL" id="CM001222">
    <property type="protein sequence ID" value="KEH25869.1"/>
    <property type="molecule type" value="Genomic_DNA"/>
</dbReference>
<dbReference type="AlphaFoldDB" id="A0A072U814"/>
<organism evidence="1 3">
    <name type="scientific">Medicago truncatula</name>
    <name type="common">Barrel medic</name>
    <name type="synonym">Medicago tribuloides</name>
    <dbReference type="NCBI Taxonomy" id="3880"/>
    <lineage>
        <taxon>Eukaryota</taxon>
        <taxon>Viridiplantae</taxon>
        <taxon>Streptophyta</taxon>
        <taxon>Embryophyta</taxon>
        <taxon>Tracheophyta</taxon>
        <taxon>Spermatophyta</taxon>
        <taxon>Magnoliopsida</taxon>
        <taxon>eudicotyledons</taxon>
        <taxon>Gunneridae</taxon>
        <taxon>Pentapetalae</taxon>
        <taxon>rosids</taxon>
        <taxon>fabids</taxon>
        <taxon>Fabales</taxon>
        <taxon>Fabaceae</taxon>
        <taxon>Papilionoideae</taxon>
        <taxon>50 kb inversion clade</taxon>
        <taxon>NPAAA clade</taxon>
        <taxon>Hologalegina</taxon>
        <taxon>IRL clade</taxon>
        <taxon>Trifolieae</taxon>
        <taxon>Medicago</taxon>
    </lineage>
</organism>